<reference evidence="10 11" key="1">
    <citation type="journal article" date="2016" name="Nat. Commun.">
        <title>Thousands of microbial genomes shed light on interconnected biogeochemical processes in an aquifer system.</title>
        <authorList>
            <person name="Anantharaman K."/>
            <person name="Brown C.T."/>
            <person name="Hug L.A."/>
            <person name="Sharon I."/>
            <person name="Castelle C.J."/>
            <person name="Probst A.J."/>
            <person name="Thomas B.C."/>
            <person name="Singh A."/>
            <person name="Wilkins M.J."/>
            <person name="Karaoz U."/>
            <person name="Brodie E.L."/>
            <person name="Williams K.H."/>
            <person name="Hubbard S.S."/>
            <person name="Banfield J.F."/>
        </authorList>
    </citation>
    <scope>NUCLEOTIDE SEQUENCE [LARGE SCALE GENOMIC DNA]</scope>
</reference>
<dbReference type="EMBL" id="MEUB01000007">
    <property type="protein sequence ID" value="OGC24715.1"/>
    <property type="molecule type" value="Genomic_DNA"/>
</dbReference>
<dbReference type="EC" id="2.1.1.72" evidence="1"/>
<evidence type="ECO:0000256" key="2">
    <source>
        <dbReference type="ARBA" id="ARBA00022603"/>
    </source>
</evidence>
<feature type="domain" description="Type II methyltransferase M.TaqI-like" evidence="8">
    <location>
        <begin position="455"/>
        <end position="645"/>
    </location>
</feature>
<dbReference type="InterPro" id="IPR050953">
    <property type="entry name" value="N4_N6_ade-DNA_methylase"/>
</dbReference>
<evidence type="ECO:0000313" key="10">
    <source>
        <dbReference type="EMBL" id="OGC24715.1"/>
    </source>
</evidence>
<dbReference type="InterPro" id="IPR029063">
    <property type="entry name" value="SAM-dependent_MTases_sf"/>
</dbReference>
<dbReference type="PROSITE" id="PS00092">
    <property type="entry name" value="N6_MTASE"/>
    <property type="match status" value="1"/>
</dbReference>
<dbReference type="GO" id="GO:0009307">
    <property type="term" value="P:DNA restriction-modification system"/>
    <property type="evidence" value="ECO:0007669"/>
    <property type="project" value="UniProtKB-KW"/>
</dbReference>
<accession>A0A1F4SWA4</accession>
<dbReference type="GO" id="GO:0009007">
    <property type="term" value="F:site-specific DNA-methyltransferase (adenine-specific) activity"/>
    <property type="evidence" value="ECO:0007669"/>
    <property type="project" value="UniProtKB-EC"/>
</dbReference>
<keyword evidence="2" id="KW-0489">Methyltransferase</keyword>
<dbReference type="Proteomes" id="UP000178417">
    <property type="component" value="Unassembled WGS sequence"/>
</dbReference>
<dbReference type="Pfam" id="PF12950">
    <property type="entry name" value="TaqI_C"/>
    <property type="match status" value="1"/>
</dbReference>
<feature type="domain" description="TaqI-like C-terminal specificity" evidence="9">
    <location>
        <begin position="766"/>
        <end position="886"/>
    </location>
</feature>
<keyword evidence="4" id="KW-0949">S-adenosyl-L-methionine</keyword>
<protein>
    <recommendedName>
        <fullName evidence="1">site-specific DNA-methyltransferase (adenine-specific)</fullName>
        <ecNumber evidence="1">2.1.1.72</ecNumber>
    </recommendedName>
</protein>
<dbReference type="InterPro" id="IPR011639">
    <property type="entry name" value="MethylTrfase_TaqI-like_dom"/>
</dbReference>
<evidence type="ECO:0000256" key="3">
    <source>
        <dbReference type="ARBA" id="ARBA00022679"/>
    </source>
</evidence>
<evidence type="ECO:0000256" key="7">
    <source>
        <dbReference type="ARBA" id="ARBA00047942"/>
    </source>
</evidence>
<name>A0A1F4SWA4_UNCSA</name>
<evidence type="ECO:0000256" key="6">
    <source>
        <dbReference type="ARBA" id="ARBA00023125"/>
    </source>
</evidence>
<dbReference type="PANTHER" id="PTHR33841:SF1">
    <property type="entry name" value="DNA METHYLTRANSFERASE A"/>
    <property type="match status" value="1"/>
</dbReference>
<dbReference type="PRINTS" id="PR00507">
    <property type="entry name" value="N12N6MTFRASE"/>
</dbReference>
<dbReference type="PANTHER" id="PTHR33841">
    <property type="entry name" value="DNA METHYLTRANSFERASE YEEA-RELATED"/>
    <property type="match status" value="1"/>
</dbReference>
<keyword evidence="5" id="KW-0680">Restriction system</keyword>
<dbReference type="GO" id="GO:0003677">
    <property type="term" value="F:DNA binding"/>
    <property type="evidence" value="ECO:0007669"/>
    <property type="project" value="UniProtKB-KW"/>
</dbReference>
<dbReference type="GO" id="GO:0032259">
    <property type="term" value="P:methylation"/>
    <property type="evidence" value="ECO:0007669"/>
    <property type="project" value="UniProtKB-KW"/>
</dbReference>
<comment type="catalytic activity">
    <reaction evidence="7">
        <text>a 2'-deoxyadenosine in DNA + S-adenosyl-L-methionine = an N(6)-methyl-2'-deoxyadenosine in DNA + S-adenosyl-L-homocysteine + H(+)</text>
        <dbReference type="Rhea" id="RHEA:15197"/>
        <dbReference type="Rhea" id="RHEA-COMP:12418"/>
        <dbReference type="Rhea" id="RHEA-COMP:12419"/>
        <dbReference type="ChEBI" id="CHEBI:15378"/>
        <dbReference type="ChEBI" id="CHEBI:57856"/>
        <dbReference type="ChEBI" id="CHEBI:59789"/>
        <dbReference type="ChEBI" id="CHEBI:90615"/>
        <dbReference type="ChEBI" id="CHEBI:90616"/>
        <dbReference type="EC" id="2.1.1.72"/>
    </reaction>
</comment>
<evidence type="ECO:0000313" key="11">
    <source>
        <dbReference type="Proteomes" id="UP000178417"/>
    </source>
</evidence>
<organism evidence="10 11">
    <name type="scientific">candidate division WOR-1 bacterium RIFOXYB2_FULL_37_13</name>
    <dbReference type="NCBI Taxonomy" id="1802579"/>
    <lineage>
        <taxon>Bacteria</taxon>
        <taxon>Bacillati</taxon>
        <taxon>Saganbacteria</taxon>
    </lineage>
</organism>
<comment type="caution">
    <text evidence="10">The sequence shown here is derived from an EMBL/GenBank/DDBJ whole genome shotgun (WGS) entry which is preliminary data.</text>
</comment>
<dbReference type="InterPro" id="IPR025931">
    <property type="entry name" value="TaqI_C"/>
</dbReference>
<dbReference type="InterPro" id="IPR002052">
    <property type="entry name" value="DNA_methylase_N6_adenine_CS"/>
</dbReference>
<evidence type="ECO:0000256" key="5">
    <source>
        <dbReference type="ARBA" id="ARBA00022747"/>
    </source>
</evidence>
<dbReference type="AlphaFoldDB" id="A0A1F4SWA4"/>
<dbReference type="SUPFAM" id="SSF53335">
    <property type="entry name" value="S-adenosyl-L-methionine-dependent methyltransferases"/>
    <property type="match status" value="1"/>
</dbReference>
<sequence>MTAINKSERLEKLRKLVDKFYGNLSQYTEKNYKETRLRMDFVDQFFELFDWDISNKEGVIEEFRDVIIEDNLEISGTQNYPDYTFRIGNEPVFFVETKKPSIFLKESIDPAYQVRRYGYTAKRKISILTDFQEFAIYDTRIKPGKNDKASVARLFYCTYEEYEKNWDFLYGLFSKDAIKKGSINNYVGSGTKKGYSEVDKDFLKLIEEWRSELAKNIAKNNKKTDLYGINMAVQKIIDRIIFLRICEEKGIEQFENLRHIGNDKRVYENLVLYFDKANKKYNSELFKPNEAINSLNIDDDVFEKIIKGLYYPECPYAFSVLPVEILGNIYEQFLGKTIRLTESHMAKIEEKPEVRKAGGVYYTPKYIVDYIVKNTVGEKVKGLTPKEIKELKIVDPACGSGSFLLGAYTYLLNYHLAYYAKKENLSKALKNEVIYLAKKDSYKLTIKEKQNILLNNIFGVDIDAQAVEVTKLSLMLKLLEGESDESAGKLFKFSDTKLLPTLSDNVKCGNSLIGSDFYKDKNLSLFGNDEMKKINIFDWQKEFPEIFKAGGFDCVIGNPPYVLSREHLSDIEKQYFSRTYKTLREKPNTFIMFMERAMSFLSRDGKFSFIVPNSWLTIESGQLLRKLILSDYNLEFLLDILYEVFDGAKVETTIFQVDRSKNSKGETKCKKVFFPFEIISKEYVEYSQRDWLAGSDTYKIHIPENISLDKVLSKLIHSSGMVGKFFDVKTGLQAYEQGKGVPKQSLEDVKNRIYDYDYKYDKNTYPYIEGKNCGRYYSSFDGKYLRYGNWLSQPRKLNIFSRKRILIREITGKPPRCILGCYSDKLLLNNKSILNILDFYDNDDNLKILLAQLNSRLFSVFYKNRAIKSSRRLFPKIVIKDLNGFPCMLNVNKSVENKLIQYVDQMLETQKKYHSAKSETDKRHYQQKIEILDKQIDELVYELYGLTEAEIRVVEGEK</sequence>
<keyword evidence="3" id="KW-0808">Transferase</keyword>
<evidence type="ECO:0000256" key="4">
    <source>
        <dbReference type="ARBA" id="ARBA00022691"/>
    </source>
</evidence>
<dbReference type="Gene3D" id="3.40.50.150">
    <property type="entry name" value="Vaccinia Virus protein VP39"/>
    <property type="match status" value="1"/>
</dbReference>
<evidence type="ECO:0000256" key="1">
    <source>
        <dbReference type="ARBA" id="ARBA00011900"/>
    </source>
</evidence>
<keyword evidence="6" id="KW-0238">DNA-binding</keyword>
<gene>
    <name evidence="10" type="ORF">A2310_04440</name>
</gene>
<proteinExistence type="predicted"/>
<dbReference type="STRING" id="1802579.A2310_04440"/>
<evidence type="ECO:0000259" key="8">
    <source>
        <dbReference type="Pfam" id="PF07669"/>
    </source>
</evidence>
<evidence type="ECO:0000259" key="9">
    <source>
        <dbReference type="Pfam" id="PF12950"/>
    </source>
</evidence>
<dbReference type="Pfam" id="PF07669">
    <property type="entry name" value="Eco57I"/>
    <property type="match status" value="1"/>
</dbReference>